<evidence type="ECO:0000259" key="5">
    <source>
        <dbReference type="PROSITE" id="PS50893"/>
    </source>
</evidence>
<keyword evidence="3 6" id="KW-0067">ATP-binding</keyword>
<dbReference type="AlphaFoldDB" id="A0A0D7X7D2"/>
<keyword evidence="4" id="KW-1278">Translocase</keyword>
<dbReference type="GO" id="GO:0005524">
    <property type="term" value="F:ATP binding"/>
    <property type="evidence" value="ECO:0007669"/>
    <property type="project" value="UniProtKB-KW"/>
</dbReference>
<dbReference type="Gene3D" id="3.40.50.300">
    <property type="entry name" value="P-loop containing nucleotide triphosphate hydrolases"/>
    <property type="match status" value="1"/>
</dbReference>
<reference evidence="6 7" key="1">
    <citation type="submission" date="2014-11" db="EMBL/GenBank/DDBJ databases">
        <title>Draft Genome Sequences of Paenibacillus polymyxa NRRL B-30509 and Paenibacillus terrae NRRL B-30644, Strains from a Poultry Environment that Produce Tridecaptin A and Paenicidins.</title>
        <authorList>
            <person name="van Belkum M.J."/>
            <person name="Lohans C.T."/>
            <person name="Vederas J.C."/>
        </authorList>
    </citation>
    <scope>NUCLEOTIDE SEQUENCE [LARGE SCALE GENOMIC DNA]</scope>
    <source>
        <strain evidence="6 7">NRRL B-30644</strain>
    </source>
</reference>
<dbReference type="InterPro" id="IPR003593">
    <property type="entry name" value="AAA+_ATPase"/>
</dbReference>
<feature type="domain" description="ABC transporter" evidence="5">
    <location>
        <begin position="15"/>
        <end position="257"/>
    </location>
</feature>
<keyword evidence="1" id="KW-0813">Transport</keyword>
<evidence type="ECO:0000313" key="7">
    <source>
        <dbReference type="Proteomes" id="UP000032534"/>
    </source>
</evidence>
<dbReference type="EMBL" id="JTHP01000003">
    <property type="protein sequence ID" value="KJD47084.1"/>
    <property type="molecule type" value="Genomic_DNA"/>
</dbReference>
<dbReference type="RefSeq" id="WP_044644673.1">
    <property type="nucleotide sequence ID" value="NZ_JTHP01000003.1"/>
</dbReference>
<name>A0A0D7X7D2_9BACL</name>
<dbReference type="PROSITE" id="PS50893">
    <property type="entry name" value="ABC_TRANSPORTER_2"/>
    <property type="match status" value="1"/>
</dbReference>
<sequence length="288" mass="32435">MKEANEPQETRVRALEIASLTRDFGEFHALKNISWSVDEGDWWGIIGPNGSGKSTLLHLLSGVDHPTSGNVLVYGKRVSSYGRKELSRLVAVLQQEGLPPVGYTVREVVEMGRFPHQDWFGREKVDKEKGMDPGIITDRVLERLDLTDLSDRSLDRLSGGQRQRVALAKVMVQEPQILLLDEPTTYLDLRYQLEFMELLAEWRRETGVTIISVLHDLNLTAQFCDDLLVLKDGMVEGLGASSELLTEERIRHVYGVEPVMLPHPDSGVPQLLLRRSARDVSGQGERLE</sequence>
<evidence type="ECO:0000256" key="3">
    <source>
        <dbReference type="ARBA" id="ARBA00022840"/>
    </source>
</evidence>
<proteinExistence type="predicted"/>
<dbReference type="Pfam" id="PF00005">
    <property type="entry name" value="ABC_tran"/>
    <property type="match status" value="1"/>
</dbReference>
<evidence type="ECO:0000256" key="1">
    <source>
        <dbReference type="ARBA" id="ARBA00022448"/>
    </source>
</evidence>
<dbReference type="PROSITE" id="PS00211">
    <property type="entry name" value="ABC_TRANSPORTER_1"/>
    <property type="match status" value="1"/>
</dbReference>
<dbReference type="Proteomes" id="UP000032534">
    <property type="component" value="Unassembled WGS sequence"/>
</dbReference>
<comment type="caution">
    <text evidence="6">The sequence shown here is derived from an EMBL/GenBank/DDBJ whole genome shotgun (WGS) entry which is preliminary data.</text>
</comment>
<dbReference type="InterPro" id="IPR027417">
    <property type="entry name" value="P-loop_NTPase"/>
</dbReference>
<protein>
    <submittedName>
        <fullName evidence="6">ABC transporter ATP-binding protein</fullName>
    </submittedName>
</protein>
<dbReference type="GO" id="GO:0016887">
    <property type="term" value="F:ATP hydrolysis activity"/>
    <property type="evidence" value="ECO:0007669"/>
    <property type="project" value="InterPro"/>
</dbReference>
<evidence type="ECO:0000256" key="4">
    <source>
        <dbReference type="ARBA" id="ARBA00022967"/>
    </source>
</evidence>
<dbReference type="InterPro" id="IPR017871">
    <property type="entry name" value="ABC_transporter-like_CS"/>
</dbReference>
<dbReference type="CDD" id="cd03214">
    <property type="entry name" value="ABC_Iron-Siderophores_B12_Hemin"/>
    <property type="match status" value="1"/>
</dbReference>
<dbReference type="PANTHER" id="PTHR42794">
    <property type="entry name" value="HEMIN IMPORT ATP-BINDING PROTEIN HMUV"/>
    <property type="match status" value="1"/>
</dbReference>
<accession>A0A0D7X7D2</accession>
<evidence type="ECO:0000313" key="6">
    <source>
        <dbReference type="EMBL" id="KJD47084.1"/>
    </source>
</evidence>
<dbReference type="InterPro" id="IPR003439">
    <property type="entry name" value="ABC_transporter-like_ATP-bd"/>
</dbReference>
<gene>
    <name evidence="6" type="ORF">QD47_02720</name>
</gene>
<keyword evidence="7" id="KW-1185">Reference proteome</keyword>
<organism evidence="6 7">
    <name type="scientific">Paenibacillus terrae</name>
    <dbReference type="NCBI Taxonomy" id="159743"/>
    <lineage>
        <taxon>Bacteria</taxon>
        <taxon>Bacillati</taxon>
        <taxon>Bacillota</taxon>
        <taxon>Bacilli</taxon>
        <taxon>Bacillales</taxon>
        <taxon>Paenibacillaceae</taxon>
        <taxon>Paenibacillus</taxon>
    </lineage>
</organism>
<dbReference type="PATRIC" id="fig|159743.3.peg.582"/>
<dbReference type="SUPFAM" id="SSF52540">
    <property type="entry name" value="P-loop containing nucleoside triphosphate hydrolases"/>
    <property type="match status" value="1"/>
</dbReference>
<dbReference type="OrthoDB" id="9787851at2"/>
<dbReference type="FunFam" id="3.40.50.300:FF:000134">
    <property type="entry name" value="Iron-enterobactin ABC transporter ATP-binding protein"/>
    <property type="match status" value="1"/>
</dbReference>
<keyword evidence="2" id="KW-0547">Nucleotide-binding</keyword>
<dbReference type="SMART" id="SM00382">
    <property type="entry name" value="AAA"/>
    <property type="match status" value="1"/>
</dbReference>
<dbReference type="PANTHER" id="PTHR42794:SF1">
    <property type="entry name" value="HEMIN IMPORT ATP-BINDING PROTEIN HMUV"/>
    <property type="match status" value="1"/>
</dbReference>
<evidence type="ECO:0000256" key="2">
    <source>
        <dbReference type="ARBA" id="ARBA00022741"/>
    </source>
</evidence>